<feature type="region of interest" description="Disordered" evidence="1">
    <location>
        <begin position="1"/>
        <end position="23"/>
    </location>
</feature>
<evidence type="ECO:0000313" key="6">
    <source>
        <dbReference type="Proteomes" id="UP000070133"/>
    </source>
</evidence>
<dbReference type="PANTHER" id="PTHR13500">
    <property type="entry name" value="NUCLEOLAR PRERIBOSOMAL-ASSOCIATED PROTEIN 1"/>
    <property type="match status" value="1"/>
</dbReference>
<dbReference type="InterPro" id="IPR016024">
    <property type="entry name" value="ARM-type_fold"/>
</dbReference>
<evidence type="ECO:0000256" key="1">
    <source>
        <dbReference type="SAM" id="MobiDB-lite"/>
    </source>
</evidence>
<dbReference type="EMBL" id="LFZN01000131">
    <property type="protein sequence ID" value="KXS97862.1"/>
    <property type="molecule type" value="Genomic_DNA"/>
</dbReference>
<feature type="domain" description="URB1 N-terminal" evidence="2">
    <location>
        <begin position="102"/>
        <end position="441"/>
    </location>
</feature>
<dbReference type="Pfam" id="PF11707">
    <property type="entry name" value="Npa1"/>
    <property type="match status" value="1"/>
</dbReference>
<dbReference type="STRING" id="321146.A0A139H625"/>
<evidence type="ECO:0008006" key="7">
    <source>
        <dbReference type="Google" id="ProtNLM"/>
    </source>
</evidence>
<dbReference type="PANTHER" id="PTHR13500:SF0">
    <property type="entry name" value="NUCLEOLAR PRE-RIBOSOMAL-ASSOCIATED PROTEIN 1"/>
    <property type="match status" value="1"/>
</dbReference>
<accession>A0A139H625</accession>
<keyword evidence="6" id="KW-1185">Reference proteome</keyword>
<feature type="domain" description="URB1 C-terminal" evidence="3">
    <location>
        <begin position="873"/>
        <end position="1081"/>
    </location>
</feature>
<dbReference type="GO" id="GO:0000466">
    <property type="term" value="P:maturation of 5.8S rRNA from tricistronic rRNA transcript (SSU-rRNA, 5.8S rRNA, LSU-rRNA)"/>
    <property type="evidence" value="ECO:0007669"/>
    <property type="project" value="TreeGrafter"/>
</dbReference>
<comment type="caution">
    <text evidence="5">The sequence shown here is derived from an EMBL/GenBank/DDBJ whole genome shotgun (WGS) entry which is preliminary data.</text>
</comment>
<name>A0A139H625_9PEZI</name>
<dbReference type="Pfam" id="PF26140">
    <property type="entry name" value="HEAT_URB1"/>
    <property type="match status" value="1"/>
</dbReference>
<gene>
    <name evidence="5" type="ORF">AC578_7649</name>
</gene>
<evidence type="ECO:0000259" key="4">
    <source>
        <dbReference type="Pfam" id="PF26140"/>
    </source>
</evidence>
<dbReference type="Pfam" id="PF16201">
    <property type="entry name" value="NopRA1"/>
    <property type="match status" value="1"/>
</dbReference>
<dbReference type="SUPFAM" id="SSF48371">
    <property type="entry name" value="ARM repeat"/>
    <property type="match status" value="1"/>
</dbReference>
<sequence length="1122" mass="126417">MSKRDWEEEGDGDDRPPKRVRAEHQPPAVEEIHYARQLQQILTFRQDGIQQLRNGIASFKNFLEIILYHRDEEGRARQISILREYLESQRPTDPKNTEQPLLAQLWQAWSFANQNNNDHLASAVSAVIALLVKTLSGELSLREHGILLCRTALQHQHLRLLKRCLDAPKHKEFLISPSLRLITEIATFDGGVLAAEIYRKRESSFDISTVRRCLGLVKLDVSEEDAKRRPAIRTLTLRYIIALVKYLPPRDKVDLLKSRQLCSSLFQFLRDDPADLVSELLATVEQSILKDEDVVRSAKAALLTPHNLEKVTDVATRGAEDHPASRRAFAWLKAVCTNPSYGILRHNGWYPPGTMSVNTKVGDSSIDLGLESIDFYDRPGAIEVRNPTLLSWILTLRAHNNTKERELLLSCFQAAPELVAAYFNDRTIQLDPKLSNTWIAYASLLFEIVSLPVPPAYGAGQEPISMPPQSRILIDNVLPRPFTQQVLTRCLNQNSDLITFFAVRILVVAFQKLSVVLEQLHSENKDNQPLWDEAAERLKQLYVDRCPAIKDVIQVYRKLTDDDEHAMQREAVSRLLQLYYVTLPLQASEEQFDVSSSLTNALLRSEKADTDAGVEVSGLRNLELQHLLLIAQHSTGMKWFHKQGGLSYSPITTLLRIHRLEPKNKQLRYLVEHVLIENGLVNAVKDGSTTSATTALVASTSHLAGDSVVWDFLDDLLGRGSRKPVKYIDDLEQLVPGAPLPSMLPAVILEQTSFVKAGDKSESKPKAAWIRLFLDLLLLTSDAGDVLEKVFKKINKELGSLSQPSSQDIPGLLTSVQLPHEAQQDPTDSDIEDVTSQSHPLPFNPPPSEPTIHPELSRWTQKDLDLAISDGDIQALILNLCSPTDASLRIQSHIQLTKLHHNLKSNPSLSENSTQISLLIGELLETYPSTTHPLPYLAGTFTTHALKVEINPTHFLYPKMNKFLIRGPEWRISKLPAYWFALATSSPSEDSYEEETGPFYWKEVTWVLEWLIDGLRTKRDLEILRRGNVFEKVLGLWMSCPGAVERARVTCREKVLELVFRATCVEGGCQVLVTRTGVLAWLEMVKGKEKNGMVDGLKKRILEGVDGEKLRSWIGTRSVDCV</sequence>
<feature type="region of interest" description="Disordered" evidence="1">
    <location>
        <begin position="820"/>
        <end position="854"/>
    </location>
</feature>
<evidence type="ECO:0000313" key="5">
    <source>
        <dbReference type="EMBL" id="KXS97862.1"/>
    </source>
</evidence>
<feature type="domain" description="URB1 central HEAT repeat" evidence="4">
    <location>
        <begin position="634"/>
        <end position="800"/>
    </location>
</feature>
<dbReference type="Proteomes" id="UP000070133">
    <property type="component" value="Unassembled WGS sequence"/>
</dbReference>
<evidence type="ECO:0000259" key="3">
    <source>
        <dbReference type="Pfam" id="PF16201"/>
    </source>
</evidence>
<dbReference type="InterPro" id="IPR021714">
    <property type="entry name" value="URB1_N"/>
</dbReference>
<dbReference type="AlphaFoldDB" id="A0A139H625"/>
<dbReference type="InterPro" id="IPR032436">
    <property type="entry name" value="URB1_C"/>
</dbReference>
<organism evidence="5 6">
    <name type="scientific">Pseudocercospora eumusae</name>
    <dbReference type="NCBI Taxonomy" id="321146"/>
    <lineage>
        <taxon>Eukaryota</taxon>
        <taxon>Fungi</taxon>
        <taxon>Dikarya</taxon>
        <taxon>Ascomycota</taxon>
        <taxon>Pezizomycotina</taxon>
        <taxon>Dothideomycetes</taxon>
        <taxon>Dothideomycetidae</taxon>
        <taxon>Mycosphaerellales</taxon>
        <taxon>Mycosphaerellaceae</taxon>
        <taxon>Pseudocercospora</taxon>
    </lineage>
</organism>
<proteinExistence type="predicted"/>
<evidence type="ECO:0000259" key="2">
    <source>
        <dbReference type="Pfam" id="PF11707"/>
    </source>
</evidence>
<dbReference type="GO" id="GO:0000463">
    <property type="term" value="P:maturation of LSU-rRNA from tricistronic rRNA transcript (SSU-rRNA, 5.8S rRNA, LSU-rRNA)"/>
    <property type="evidence" value="ECO:0007669"/>
    <property type="project" value="TreeGrafter"/>
</dbReference>
<dbReference type="OrthoDB" id="72892at2759"/>
<reference evidence="5 6" key="1">
    <citation type="submission" date="2015-07" db="EMBL/GenBank/DDBJ databases">
        <title>Comparative genomics of the Sigatoka disease complex on banana suggests a link between parallel evolutionary changes in Pseudocercospora fijiensis and Pseudocercospora eumusae and increased virulence on the banana host.</title>
        <authorList>
            <person name="Chang T.-C."/>
            <person name="Salvucci A."/>
            <person name="Crous P.W."/>
            <person name="Stergiopoulos I."/>
        </authorList>
    </citation>
    <scope>NUCLEOTIDE SEQUENCE [LARGE SCALE GENOMIC DNA]</scope>
    <source>
        <strain evidence="5 6">CBS 114824</strain>
    </source>
</reference>
<protein>
    <recommendedName>
        <fullName evidence="7">Nucleolar pre-ribosomal-associated protein 1 N-terminal domain-containing protein</fullName>
    </recommendedName>
</protein>
<feature type="compositionally biased region" description="Basic and acidic residues" evidence="1">
    <location>
        <begin position="13"/>
        <end position="23"/>
    </location>
</feature>
<dbReference type="GO" id="GO:0005730">
    <property type="term" value="C:nucleolus"/>
    <property type="evidence" value="ECO:0007669"/>
    <property type="project" value="TreeGrafter"/>
</dbReference>
<dbReference type="InterPro" id="IPR039844">
    <property type="entry name" value="URB1"/>
</dbReference>
<dbReference type="InterPro" id="IPR059018">
    <property type="entry name" value="HEAT_URB1"/>
</dbReference>